<dbReference type="RefSeq" id="WP_245743817.1">
    <property type="nucleotide sequence ID" value="NZ_FNCC01000003.1"/>
</dbReference>
<dbReference type="STRING" id="200378.SAMN05216553_103113"/>
<dbReference type="InterPro" id="IPR042099">
    <property type="entry name" value="ANL_N_sf"/>
</dbReference>
<dbReference type="PANTHER" id="PTHR43201:SF5">
    <property type="entry name" value="MEDIUM-CHAIN ACYL-COA LIGASE ACSF2, MITOCHONDRIAL"/>
    <property type="match status" value="1"/>
</dbReference>
<evidence type="ECO:0000259" key="4">
    <source>
        <dbReference type="Pfam" id="PF13193"/>
    </source>
</evidence>
<evidence type="ECO:0000313" key="6">
    <source>
        <dbReference type="Proteomes" id="UP000199623"/>
    </source>
</evidence>
<dbReference type="InterPro" id="IPR025110">
    <property type="entry name" value="AMP-bd_C"/>
</dbReference>
<dbReference type="SUPFAM" id="SSF56801">
    <property type="entry name" value="Acetyl-CoA synthetase-like"/>
    <property type="match status" value="1"/>
</dbReference>
<dbReference type="GO" id="GO:0031956">
    <property type="term" value="F:medium-chain fatty acid-CoA ligase activity"/>
    <property type="evidence" value="ECO:0007669"/>
    <property type="project" value="TreeGrafter"/>
</dbReference>
<dbReference type="AlphaFoldDB" id="A0A1G7NNA2"/>
<organism evidence="5 6">
    <name type="scientific">Lentzea fradiae</name>
    <dbReference type="NCBI Taxonomy" id="200378"/>
    <lineage>
        <taxon>Bacteria</taxon>
        <taxon>Bacillati</taxon>
        <taxon>Actinomycetota</taxon>
        <taxon>Actinomycetes</taxon>
        <taxon>Pseudonocardiales</taxon>
        <taxon>Pseudonocardiaceae</taxon>
        <taxon>Lentzea</taxon>
    </lineage>
</organism>
<dbReference type="InterPro" id="IPR045851">
    <property type="entry name" value="AMP-bd_C_sf"/>
</dbReference>
<evidence type="ECO:0000313" key="5">
    <source>
        <dbReference type="EMBL" id="SDF75473.1"/>
    </source>
</evidence>
<evidence type="ECO:0000259" key="3">
    <source>
        <dbReference type="Pfam" id="PF00501"/>
    </source>
</evidence>
<dbReference type="CDD" id="cd17631">
    <property type="entry name" value="FACL_FadD13-like"/>
    <property type="match status" value="1"/>
</dbReference>
<sequence length="472" mass="50887">MAPKREAFTYGGVSTTYGELAVRTTRLAWRLRELGVRDGDRVAYLGPNHPSFAETMFAAHQLGAVFVPLNFRLTPAEVDYQLADCGAHVLVHAPTHTVDHPRAVSLDDYEEWLAGGSDEEIDEPVELSAPALILYTSGTTGRPKGAVLTHANLVWNTMNLLIGLDLATDDVALVAAPLFHVAALAQTLLPTFIKGGHCVITPRWDVDVCLDLVEKHRVTLMFGVFTMFADVLASPRWPTADLSSLRVLLCGGAPVPESVIHAYQDRGLVFCQGYGLTETAPGATFLEAADSVAWAGSAGTPVFLGDLRLSETGEIEVQGPNVTPGYWNAPEATAAAFTPDGWFRTGDIGLIDNGYLYVLDRVKDMYISGGENVYPAEVENAITAHPDVAEVAVVGVPDERWGEVGYAFVRPREGTEPDPAAIRSFLASRLAKYKVPKHFELVPALPRTGSGKVFKPALRRAARPGSGSPDRT</sequence>
<gene>
    <name evidence="5" type="ORF">SAMN05216553_103113</name>
</gene>
<proteinExistence type="inferred from homology"/>
<dbReference type="InterPro" id="IPR020845">
    <property type="entry name" value="AMP-binding_CS"/>
</dbReference>
<dbReference type="PROSITE" id="PS00455">
    <property type="entry name" value="AMP_BINDING"/>
    <property type="match status" value="1"/>
</dbReference>
<accession>A0A1G7NNA2</accession>
<dbReference type="Gene3D" id="3.40.50.12780">
    <property type="entry name" value="N-terminal domain of ligase-like"/>
    <property type="match status" value="1"/>
</dbReference>
<feature type="domain" description="AMP-dependent synthetase/ligase" evidence="3">
    <location>
        <begin position="3"/>
        <end position="327"/>
    </location>
</feature>
<dbReference type="Proteomes" id="UP000199623">
    <property type="component" value="Unassembled WGS sequence"/>
</dbReference>
<reference evidence="6" key="1">
    <citation type="submission" date="2016-10" db="EMBL/GenBank/DDBJ databases">
        <authorList>
            <person name="Varghese N."/>
            <person name="Submissions S."/>
        </authorList>
    </citation>
    <scope>NUCLEOTIDE SEQUENCE [LARGE SCALE GENOMIC DNA]</scope>
    <source>
        <strain evidence="6">CGMCC 4.3506</strain>
    </source>
</reference>
<keyword evidence="6" id="KW-1185">Reference proteome</keyword>
<dbReference type="InterPro" id="IPR000873">
    <property type="entry name" value="AMP-dep_synth/lig_dom"/>
</dbReference>
<comment type="similarity">
    <text evidence="1">Belongs to the ATP-dependent AMP-binding enzyme family.</text>
</comment>
<dbReference type="EMBL" id="FNCC01000003">
    <property type="protein sequence ID" value="SDF75473.1"/>
    <property type="molecule type" value="Genomic_DNA"/>
</dbReference>
<feature type="domain" description="AMP-binding enzyme C-terminal" evidence="4">
    <location>
        <begin position="377"/>
        <end position="452"/>
    </location>
</feature>
<dbReference type="GO" id="GO:0006631">
    <property type="term" value="P:fatty acid metabolic process"/>
    <property type="evidence" value="ECO:0007669"/>
    <property type="project" value="TreeGrafter"/>
</dbReference>
<name>A0A1G7NNA2_9PSEU</name>
<dbReference type="PANTHER" id="PTHR43201">
    <property type="entry name" value="ACYL-COA SYNTHETASE"/>
    <property type="match status" value="1"/>
</dbReference>
<dbReference type="Gene3D" id="3.30.300.30">
    <property type="match status" value="1"/>
</dbReference>
<protein>
    <submittedName>
        <fullName evidence="5">Fatty-acyl-CoA synthase</fullName>
    </submittedName>
</protein>
<keyword evidence="2" id="KW-0436">Ligase</keyword>
<dbReference type="FunFam" id="3.30.300.30:FF:000008">
    <property type="entry name" value="2,3-dihydroxybenzoate-AMP ligase"/>
    <property type="match status" value="1"/>
</dbReference>
<evidence type="ECO:0000256" key="2">
    <source>
        <dbReference type="ARBA" id="ARBA00022598"/>
    </source>
</evidence>
<dbReference type="Pfam" id="PF13193">
    <property type="entry name" value="AMP-binding_C"/>
    <property type="match status" value="1"/>
</dbReference>
<dbReference type="Pfam" id="PF00501">
    <property type="entry name" value="AMP-binding"/>
    <property type="match status" value="1"/>
</dbReference>
<evidence type="ECO:0000256" key="1">
    <source>
        <dbReference type="ARBA" id="ARBA00006432"/>
    </source>
</evidence>